<evidence type="ECO:0000313" key="1">
    <source>
        <dbReference type="EMBL" id="KAG5565373.1"/>
    </source>
</evidence>
<proteinExistence type="predicted"/>
<name>A0AAV6LJR1_9ERIC</name>
<protein>
    <submittedName>
        <fullName evidence="1">Uncharacterized protein</fullName>
    </submittedName>
</protein>
<accession>A0AAV6LJR1</accession>
<reference evidence="1" key="1">
    <citation type="submission" date="2020-08" db="EMBL/GenBank/DDBJ databases">
        <title>Plant Genome Project.</title>
        <authorList>
            <person name="Zhang R.-G."/>
        </authorList>
    </citation>
    <scope>NUCLEOTIDE SEQUENCE</scope>
    <source>
        <strain evidence="1">WSP0</strain>
        <tissue evidence="1">Leaf</tissue>
    </source>
</reference>
<comment type="caution">
    <text evidence="1">The sequence shown here is derived from an EMBL/GenBank/DDBJ whole genome shotgun (WGS) entry which is preliminary data.</text>
</comment>
<evidence type="ECO:0000313" key="2">
    <source>
        <dbReference type="Proteomes" id="UP000823749"/>
    </source>
</evidence>
<gene>
    <name evidence="1" type="ORF">RHGRI_001315</name>
</gene>
<dbReference type="EMBL" id="JACTNZ010000001">
    <property type="protein sequence ID" value="KAG5565373.1"/>
    <property type="molecule type" value="Genomic_DNA"/>
</dbReference>
<dbReference type="Proteomes" id="UP000823749">
    <property type="component" value="Chromosome 1"/>
</dbReference>
<organism evidence="1 2">
    <name type="scientific">Rhododendron griersonianum</name>
    <dbReference type="NCBI Taxonomy" id="479676"/>
    <lineage>
        <taxon>Eukaryota</taxon>
        <taxon>Viridiplantae</taxon>
        <taxon>Streptophyta</taxon>
        <taxon>Embryophyta</taxon>
        <taxon>Tracheophyta</taxon>
        <taxon>Spermatophyta</taxon>
        <taxon>Magnoliopsida</taxon>
        <taxon>eudicotyledons</taxon>
        <taxon>Gunneridae</taxon>
        <taxon>Pentapetalae</taxon>
        <taxon>asterids</taxon>
        <taxon>Ericales</taxon>
        <taxon>Ericaceae</taxon>
        <taxon>Ericoideae</taxon>
        <taxon>Rhodoreae</taxon>
        <taxon>Rhododendron</taxon>
    </lineage>
</organism>
<sequence length="92" mass="9856">MSSTISDMLSAVEIPIDIQPDMLDAINNCARSMAKNSHNVGSKVLPMIVSIDATNYVGADNVHVDVVLRESMEGTVGPRELLSSKESVKALQ</sequence>
<keyword evidence="2" id="KW-1185">Reference proteome</keyword>
<dbReference type="AlphaFoldDB" id="A0AAV6LJR1"/>